<accession>A0ABT5MLH9</accession>
<protein>
    <submittedName>
        <fullName evidence="5">Restriction endonuclease subunit S</fullName>
        <ecNumber evidence="5">3.1.21.-</ecNumber>
    </submittedName>
</protein>
<evidence type="ECO:0000259" key="4">
    <source>
        <dbReference type="Pfam" id="PF01420"/>
    </source>
</evidence>
<dbReference type="InterPro" id="IPR044946">
    <property type="entry name" value="Restrct_endonuc_typeI_TRD_sf"/>
</dbReference>
<keyword evidence="5" id="KW-0378">Hydrolase</keyword>
<dbReference type="CDD" id="cd17289">
    <property type="entry name" value="RMtype1_S_BamJRS5ORF1993P-TRD1-CR1_like"/>
    <property type="match status" value="1"/>
</dbReference>
<proteinExistence type="inferred from homology"/>
<dbReference type="InterPro" id="IPR052021">
    <property type="entry name" value="Type-I_RS_S_subunit"/>
</dbReference>
<sequence length="441" mass="50641">MSDWKVYKLGELVEITSSKRIMRSDYTPSGISFFRSKEIIELNKGNSISTELFISKEKYIEIRNKFGTPEQGDMLLTSVGTLGIPYLVKNTDKFYFKDGNLTWFRNFSNKLNSKFLFYWISSNVGKKQIEKISIGSTQKALTIVGLKSLEINIPSIDTQLKIIKILDSLSQKIHLNQQTNQTLEQIAQAIFKSWFVDFDPVRAKADCLANGCSMADANLSAMGVISGKSLDELAQLQADNPQDYDELWQLAEHFPCELVENAEFGEVPKGWEVKKIGEVVERLKNSQKLKKEHISDTGETPVFEQGANILMGYTDENPSQKATLKEPIFIFGDHTCITQISTKPFSIYQNVIALKGLNLPTYWVYWAIKDKQKFQEYRRHYMEFIIKEIIVPDDEVLCQHFSNIVSSFHQKIDFLREENRKLVKIRDELLPKLLSGELLNE</sequence>
<dbReference type="Gene3D" id="1.10.287.1120">
    <property type="entry name" value="Bipartite methylase S protein"/>
    <property type="match status" value="2"/>
</dbReference>
<dbReference type="Pfam" id="PF01420">
    <property type="entry name" value="Methylase_S"/>
    <property type="match status" value="2"/>
</dbReference>
<dbReference type="EMBL" id="JAQSJE010000001">
    <property type="protein sequence ID" value="MDD0823045.1"/>
    <property type="molecule type" value="Genomic_DNA"/>
</dbReference>
<name>A0ABT5MLH9_9PAST</name>
<comment type="similarity">
    <text evidence="1">Belongs to the type-I restriction system S methylase family.</text>
</comment>
<keyword evidence="2" id="KW-0680">Restriction system</keyword>
<feature type="domain" description="Type I restriction modification DNA specificity" evidence="4">
    <location>
        <begin position="268"/>
        <end position="374"/>
    </location>
</feature>
<evidence type="ECO:0000313" key="6">
    <source>
        <dbReference type="Proteomes" id="UP001221909"/>
    </source>
</evidence>
<dbReference type="Gene3D" id="3.90.220.20">
    <property type="entry name" value="DNA methylase specificity domains"/>
    <property type="match status" value="1"/>
</dbReference>
<dbReference type="Proteomes" id="UP001221909">
    <property type="component" value="Unassembled WGS sequence"/>
</dbReference>
<dbReference type="SUPFAM" id="SSF116734">
    <property type="entry name" value="DNA methylase specificity domain"/>
    <property type="match status" value="2"/>
</dbReference>
<dbReference type="EC" id="3.1.21.-" evidence="5"/>
<reference evidence="5 6" key="1">
    <citation type="submission" date="2023-02" db="EMBL/GenBank/DDBJ databases">
        <title>Mannheimia cairiniae sp. nov., a novel species of Mannheimia obtained from moscovy ducks (Cairina moschata) and reclassification of Mannheimia ovis as heterotypic synonym of Mannheimia pernigra.</title>
        <authorList>
            <person name="Christensen H."/>
        </authorList>
    </citation>
    <scope>NUCLEOTIDE SEQUENCE [LARGE SCALE GENOMIC DNA]</scope>
    <source>
        <strain evidence="5 6">AT1</strain>
    </source>
</reference>
<evidence type="ECO:0000313" key="5">
    <source>
        <dbReference type="EMBL" id="MDD0823045.1"/>
    </source>
</evidence>
<evidence type="ECO:0000256" key="2">
    <source>
        <dbReference type="ARBA" id="ARBA00022747"/>
    </source>
</evidence>
<dbReference type="GO" id="GO:0004519">
    <property type="term" value="F:endonuclease activity"/>
    <property type="evidence" value="ECO:0007669"/>
    <property type="project" value="UniProtKB-KW"/>
</dbReference>
<dbReference type="InterPro" id="IPR000055">
    <property type="entry name" value="Restrct_endonuc_typeI_TRD"/>
</dbReference>
<evidence type="ECO:0000256" key="1">
    <source>
        <dbReference type="ARBA" id="ARBA00010923"/>
    </source>
</evidence>
<gene>
    <name evidence="5" type="ORF">PTQ27_00970</name>
</gene>
<keyword evidence="5" id="KW-0540">Nuclease</keyword>
<comment type="caution">
    <text evidence="5">The sequence shown here is derived from an EMBL/GenBank/DDBJ whole genome shotgun (WGS) entry which is preliminary data.</text>
</comment>
<organism evidence="5 6">
    <name type="scientific">Mannheimia cairinae</name>
    <dbReference type="NCBI Taxonomy" id="3025936"/>
    <lineage>
        <taxon>Bacteria</taxon>
        <taxon>Pseudomonadati</taxon>
        <taxon>Pseudomonadota</taxon>
        <taxon>Gammaproteobacteria</taxon>
        <taxon>Pasteurellales</taxon>
        <taxon>Pasteurellaceae</taxon>
        <taxon>Mannheimia</taxon>
    </lineage>
</organism>
<dbReference type="PANTHER" id="PTHR30408:SF13">
    <property type="entry name" value="TYPE I RESTRICTION ENZYME HINDI SPECIFICITY SUBUNIT"/>
    <property type="match status" value="1"/>
</dbReference>
<dbReference type="RefSeq" id="WP_273748476.1">
    <property type="nucleotide sequence ID" value="NZ_JAQSJE010000001.1"/>
</dbReference>
<keyword evidence="6" id="KW-1185">Reference proteome</keyword>
<dbReference type="PANTHER" id="PTHR30408">
    <property type="entry name" value="TYPE-1 RESTRICTION ENZYME ECOKI SPECIFICITY PROTEIN"/>
    <property type="match status" value="1"/>
</dbReference>
<keyword evidence="5" id="KW-0255">Endonuclease</keyword>
<feature type="domain" description="Type I restriction modification DNA specificity" evidence="4">
    <location>
        <begin position="1"/>
        <end position="185"/>
    </location>
</feature>
<keyword evidence="3" id="KW-0238">DNA-binding</keyword>
<dbReference type="GO" id="GO:0016787">
    <property type="term" value="F:hydrolase activity"/>
    <property type="evidence" value="ECO:0007669"/>
    <property type="project" value="UniProtKB-KW"/>
</dbReference>
<evidence type="ECO:0000256" key="3">
    <source>
        <dbReference type="ARBA" id="ARBA00023125"/>
    </source>
</evidence>